<dbReference type="PANTHER" id="PTHR43028:SF5">
    <property type="entry name" value="3'(2'),5'-BISPHOSPHATE NUCLEOTIDASE 1"/>
    <property type="match status" value="1"/>
</dbReference>
<feature type="binding site" evidence="7">
    <location>
        <position position="87"/>
    </location>
    <ligand>
        <name>Mg(2+)</name>
        <dbReference type="ChEBI" id="CHEBI:18420"/>
        <label>1</label>
        <note>catalytic</note>
    </ligand>
</feature>
<dbReference type="CDD" id="cd01638">
    <property type="entry name" value="CysQ"/>
    <property type="match status" value="1"/>
</dbReference>
<dbReference type="STRING" id="1797532.A2729_02525"/>
<evidence type="ECO:0000256" key="6">
    <source>
        <dbReference type="ARBA" id="ARBA00044544"/>
    </source>
</evidence>
<dbReference type="Gene3D" id="3.40.190.80">
    <property type="match status" value="1"/>
</dbReference>
<dbReference type="Proteomes" id="UP000178930">
    <property type="component" value="Unassembled WGS sequence"/>
</dbReference>
<evidence type="ECO:0000256" key="2">
    <source>
        <dbReference type="ARBA" id="ARBA00022723"/>
    </source>
</evidence>
<dbReference type="InterPro" id="IPR020550">
    <property type="entry name" value="Inositol_monophosphatase_CS"/>
</dbReference>
<dbReference type="AlphaFoldDB" id="A0A1G1XW38"/>
<sequence>MTNNYQLELTTALHLAKQATTEILKIYYGDIQTTFKEDNSPVTNADIKANEIIQTGLQNAFPLDGIVSEELQDITTNNNRVWYIDPIDGTRSFTEHSDQFAIHIGLTENSHPLLGLVYKPVSGEYYYGIKNHGAYRVSPNGIEKKLTINTVLDIQNLNMIIDKSSLLEEQWRQIYTILNPKRLMISGSEGLRIMKLAEGIANLHITEDPTKCSTWDICAPQIIAQEAGAYISYLDHTPITYHTQRKIGKQIIVAANQQLAEYVSKIVKDNLK</sequence>
<comment type="catalytic activity">
    <reaction evidence="1">
        <text>adenosine 3',5'-bisphosphate + H2O = AMP + phosphate</text>
        <dbReference type="Rhea" id="RHEA:10040"/>
        <dbReference type="ChEBI" id="CHEBI:15377"/>
        <dbReference type="ChEBI" id="CHEBI:43474"/>
        <dbReference type="ChEBI" id="CHEBI:58343"/>
        <dbReference type="ChEBI" id="CHEBI:456215"/>
        <dbReference type="EC" id="3.1.3.7"/>
    </reaction>
</comment>
<proteinExistence type="predicted"/>
<comment type="caution">
    <text evidence="8">The sequence shown here is derived from an EMBL/GenBank/DDBJ whole genome shotgun (WGS) entry which is preliminary data.</text>
</comment>
<evidence type="ECO:0000313" key="8">
    <source>
        <dbReference type="EMBL" id="OGY44154.1"/>
    </source>
</evidence>
<evidence type="ECO:0000256" key="1">
    <source>
        <dbReference type="ARBA" id="ARBA00001625"/>
    </source>
</evidence>
<protein>
    <recommendedName>
        <fullName evidence="4">3'(2'),5-bisphosphonucleoside 3'(2')-phosphohydrolase</fullName>
    </recommendedName>
    <alternativeName>
        <fullName evidence="6">3'-phosphoadenosine 5'-phosphate phosphatase</fullName>
    </alternativeName>
    <alternativeName>
        <fullName evidence="5">DPNPase</fullName>
    </alternativeName>
</protein>
<evidence type="ECO:0000256" key="3">
    <source>
        <dbReference type="ARBA" id="ARBA00022842"/>
    </source>
</evidence>
<name>A0A1G1XW38_9BACT</name>
<dbReference type="SUPFAM" id="SSF56655">
    <property type="entry name" value="Carbohydrate phosphatase"/>
    <property type="match status" value="1"/>
</dbReference>
<evidence type="ECO:0000256" key="5">
    <source>
        <dbReference type="ARBA" id="ARBA00042530"/>
    </source>
</evidence>
<feature type="binding site" evidence="7">
    <location>
        <position position="69"/>
    </location>
    <ligand>
        <name>Mg(2+)</name>
        <dbReference type="ChEBI" id="CHEBI:18420"/>
        <label>1</label>
        <note>catalytic</note>
    </ligand>
</feature>
<dbReference type="PROSITE" id="PS00630">
    <property type="entry name" value="IMP_2"/>
    <property type="match status" value="1"/>
</dbReference>
<organism evidence="8 9">
    <name type="scientific">Candidatus Buchananbacteria bacterium RIFCSPHIGHO2_01_FULL_39_14</name>
    <dbReference type="NCBI Taxonomy" id="1797532"/>
    <lineage>
        <taxon>Bacteria</taxon>
        <taxon>Candidatus Buchananiibacteriota</taxon>
    </lineage>
</organism>
<dbReference type="GO" id="GO:0008441">
    <property type="term" value="F:3'(2'),5'-bisphosphate nucleotidase activity"/>
    <property type="evidence" value="ECO:0007669"/>
    <property type="project" value="UniProtKB-EC"/>
</dbReference>
<dbReference type="GO" id="GO:0046854">
    <property type="term" value="P:phosphatidylinositol phosphate biosynthetic process"/>
    <property type="evidence" value="ECO:0007669"/>
    <property type="project" value="InterPro"/>
</dbReference>
<feature type="binding site" evidence="7">
    <location>
        <position position="88"/>
    </location>
    <ligand>
        <name>Mg(2+)</name>
        <dbReference type="ChEBI" id="CHEBI:18420"/>
        <label>1</label>
        <note>catalytic</note>
    </ligand>
</feature>
<dbReference type="InterPro" id="IPR000760">
    <property type="entry name" value="Inositol_monophosphatase-like"/>
</dbReference>
<evidence type="ECO:0000313" key="9">
    <source>
        <dbReference type="Proteomes" id="UP000178930"/>
    </source>
</evidence>
<comment type="cofactor">
    <cofactor evidence="7">
        <name>Mg(2+)</name>
        <dbReference type="ChEBI" id="CHEBI:18420"/>
    </cofactor>
</comment>
<dbReference type="InterPro" id="IPR050725">
    <property type="entry name" value="CysQ/Inositol_MonoPase"/>
</dbReference>
<evidence type="ECO:0000256" key="7">
    <source>
        <dbReference type="PIRSR" id="PIRSR600760-2"/>
    </source>
</evidence>
<dbReference type="InterPro" id="IPR020583">
    <property type="entry name" value="Inositol_monoP_metal-BS"/>
</dbReference>
<feature type="binding site" evidence="7">
    <location>
        <position position="216"/>
    </location>
    <ligand>
        <name>Mg(2+)</name>
        <dbReference type="ChEBI" id="CHEBI:18420"/>
        <label>1</label>
        <note>catalytic</note>
    </ligand>
</feature>
<reference evidence="8 9" key="1">
    <citation type="journal article" date="2016" name="Nat. Commun.">
        <title>Thousands of microbial genomes shed light on interconnected biogeochemical processes in an aquifer system.</title>
        <authorList>
            <person name="Anantharaman K."/>
            <person name="Brown C.T."/>
            <person name="Hug L.A."/>
            <person name="Sharon I."/>
            <person name="Castelle C.J."/>
            <person name="Probst A.J."/>
            <person name="Thomas B.C."/>
            <person name="Singh A."/>
            <person name="Wilkins M.J."/>
            <person name="Karaoz U."/>
            <person name="Brodie E.L."/>
            <person name="Williams K.H."/>
            <person name="Hubbard S.S."/>
            <person name="Banfield J.F."/>
        </authorList>
    </citation>
    <scope>NUCLEOTIDE SEQUENCE [LARGE SCALE GENOMIC DNA]</scope>
</reference>
<dbReference type="Pfam" id="PF00459">
    <property type="entry name" value="Inositol_P"/>
    <property type="match status" value="1"/>
</dbReference>
<keyword evidence="2 7" id="KW-0479">Metal-binding</keyword>
<accession>A0A1G1XW38</accession>
<dbReference type="PANTHER" id="PTHR43028">
    <property type="entry name" value="3'(2'),5'-BISPHOSPHATE NUCLEOTIDASE 1"/>
    <property type="match status" value="1"/>
</dbReference>
<evidence type="ECO:0000256" key="4">
    <source>
        <dbReference type="ARBA" id="ARBA00041694"/>
    </source>
</evidence>
<dbReference type="PRINTS" id="PR00377">
    <property type="entry name" value="IMPHPHTASES"/>
</dbReference>
<feature type="binding site" evidence="7">
    <location>
        <position position="85"/>
    </location>
    <ligand>
        <name>Mg(2+)</name>
        <dbReference type="ChEBI" id="CHEBI:18420"/>
        <label>1</label>
        <note>catalytic</note>
    </ligand>
</feature>
<keyword evidence="3 7" id="KW-0460">Magnesium</keyword>
<dbReference type="PROSITE" id="PS00629">
    <property type="entry name" value="IMP_1"/>
    <property type="match status" value="1"/>
</dbReference>
<dbReference type="GO" id="GO:0046872">
    <property type="term" value="F:metal ion binding"/>
    <property type="evidence" value="ECO:0007669"/>
    <property type="project" value="UniProtKB-KW"/>
</dbReference>
<dbReference type="EMBL" id="MHIB01000022">
    <property type="protein sequence ID" value="OGY44154.1"/>
    <property type="molecule type" value="Genomic_DNA"/>
</dbReference>
<dbReference type="Gene3D" id="3.30.540.10">
    <property type="entry name" value="Fructose-1,6-Bisphosphatase, subunit A, domain 1"/>
    <property type="match status" value="1"/>
</dbReference>
<gene>
    <name evidence="8" type="ORF">A2729_02525</name>
</gene>